<name>A0A0A9BCR0_ARUDO</name>
<organism evidence="1">
    <name type="scientific">Arundo donax</name>
    <name type="common">Giant reed</name>
    <name type="synonym">Donax arundinaceus</name>
    <dbReference type="NCBI Taxonomy" id="35708"/>
    <lineage>
        <taxon>Eukaryota</taxon>
        <taxon>Viridiplantae</taxon>
        <taxon>Streptophyta</taxon>
        <taxon>Embryophyta</taxon>
        <taxon>Tracheophyta</taxon>
        <taxon>Spermatophyta</taxon>
        <taxon>Magnoliopsida</taxon>
        <taxon>Liliopsida</taxon>
        <taxon>Poales</taxon>
        <taxon>Poaceae</taxon>
        <taxon>PACMAD clade</taxon>
        <taxon>Arundinoideae</taxon>
        <taxon>Arundineae</taxon>
        <taxon>Arundo</taxon>
    </lineage>
</organism>
<proteinExistence type="predicted"/>
<dbReference type="EMBL" id="GBRH01238875">
    <property type="protein sequence ID" value="JAD59020.1"/>
    <property type="molecule type" value="Transcribed_RNA"/>
</dbReference>
<evidence type="ECO:0000313" key="1">
    <source>
        <dbReference type="EMBL" id="JAD59020.1"/>
    </source>
</evidence>
<reference evidence="1" key="2">
    <citation type="journal article" date="2015" name="Data Brief">
        <title>Shoot transcriptome of the giant reed, Arundo donax.</title>
        <authorList>
            <person name="Barrero R.A."/>
            <person name="Guerrero F.D."/>
            <person name="Moolhuijzen P."/>
            <person name="Goolsby J.A."/>
            <person name="Tidwell J."/>
            <person name="Bellgard S.E."/>
            <person name="Bellgard M.I."/>
        </authorList>
    </citation>
    <scope>NUCLEOTIDE SEQUENCE</scope>
    <source>
        <tissue evidence="1">Shoot tissue taken approximately 20 cm above the soil surface</tissue>
    </source>
</reference>
<protein>
    <submittedName>
        <fullName evidence="1">Uncharacterized protein</fullName>
    </submittedName>
</protein>
<reference evidence="1" key="1">
    <citation type="submission" date="2014-09" db="EMBL/GenBank/DDBJ databases">
        <authorList>
            <person name="Magalhaes I.L.F."/>
            <person name="Oliveira U."/>
            <person name="Santos F.R."/>
            <person name="Vidigal T.H.D.A."/>
            <person name="Brescovit A.D."/>
            <person name="Santos A.J."/>
        </authorList>
    </citation>
    <scope>NUCLEOTIDE SEQUENCE</scope>
    <source>
        <tissue evidence="1">Shoot tissue taken approximately 20 cm above the soil surface</tissue>
    </source>
</reference>
<accession>A0A0A9BCR0</accession>
<sequence length="12" mass="1450">MFGTSSYQLRLF</sequence>